<sequence>MVGFDEVIFIAIVALLLFGPDKLPQYIRELGRFYAEFKKAQRDLEGEFNKAANASLSAPKQPSATVLEIARKMNIPADGKTEEQLLKEIEAAVSRETGKV</sequence>
<keyword evidence="4" id="KW-0653">Protein transport</keyword>
<keyword evidence="5" id="KW-1133">Transmembrane helix</keyword>
<dbReference type="InParanoid" id="D1YYV9"/>
<dbReference type="KEGG" id="mpd:MCP_1559"/>
<dbReference type="InterPro" id="IPR003369">
    <property type="entry name" value="TatA/B/E"/>
</dbReference>
<dbReference type="PANTHER" id="PTHR42982:SF1">
    <property type="entry name" value="SEC-INDEPENDENT PROTEIN TRANSLOCASE PROTEIN TATA"/>
    <property type="match status" value="1"/>
</dbReference>
<dbReference type="Pfam" id="PF02416">
    <property type="entry name" value="TatA_B_E"/>
    <property type="match status" value="1"/>
</dbReference>
<evidence type="ECO:0000256" key="5">
    <source>
        <dbReference type="ARBA" id="ARBA00022989"/>
    </source>
</evidence>
<dbReference type="Proteomes" id="UP000001882">
    <property type="component" value="Chromosome"/>
</dbReference>
<dbReference type="Gene3D" id="1.20.5.3310">
    <property type="match status" value="1"/>
</dbReference>
<proteinExistence type="predicted"/>
<evidence type="ECO:0000256" key="2">
    <source>
        <dbReference type="ARBA" id="ARBA00022448"/>
    </source>
</evidence>
<dbReference type="STRING" id="304371.MCP_1559"/>
<reference evidence="9" key="3">
    <citation type="journal article" date="2011" name="PLoS ONE">
        <title>Genome sequence of a mesophilic hydrogenotrophic methanogen Methanocella paludicola, the first cultivated representative of the order Methanocellales.</title>
        <authorList>
            <person name="Sakai S."/>
            <person name="Takaki Y."/>
            <person name="Shimamura S."/>
            <person name="Sekine M."/>
            <person name="Tajima T."/>
            <person name="Kosugi H."/>
            <person name="Ichikawa N."/>
            <person name="Tasumi E."/>
            <person name="Hiraki A.T."/>
            <person name="Shimizu A."/>
            <person name="Kato Y."/>
            <person name="Nishiko R."/>
            <person name="Mori K."/>
            <person name="Fujita N."/>
            <person name="Imachi H."/>
            <person name="Takai K."/>
        </authorList>
    </citation>
    <scope>NUCLEOTIDE SEQUENCE [LARGE SCALE GENOMIC DNA]</scope>
    <source>
        <strain evidence="9">DSM 17711 / JCM 13418 / NBRC 101707 / SANAE</strain>
    </source>
</reference>
<gene>
    <name evidence="8" type="ordered locus">MCP_1559</name>
</gene>
<dbReference type="GO" id="GO:0015031">
    <property type="term" value="P:protein transport"/>
    <property type="evidence" value="ECO:0007669"/>
    <property type="project" value="UniProtKB-KW"/>
</dbReference>
<reference evidence="8 9" key="1">
    <citation type="journal article" date="2007" name="Appl. Environ. Microbiol.">
        <title>Isolation of key methanogens for global methane emission from rice paddy fields: a novel isolate affiliated with the clone cluster rice cluster I.</title>
        <authorList>
            <person name="Sakai S."/>
            <person name="Imachi H."/>
            <person name="Sekiguchi Y."/>
            <person name="Ohashi A."/>
            <person name="Harada H."/>
            <person name="Kamagata Y."/>
        </authorList>
    </citation>
    <scope>NUCLEOTIDE SEQUENCE [LARGE SCALE GENOMIC DNA]</scope>
    <source>
        <strain evidence="9">DSM 17711 / JCM 13418 / NBRC 101707 / SANAE</strain>
    </source>
</reference>
<evidence type="ECO:0000256" key="7">
    <source>
        <dbReference type="ARBA" id="ARBA00023136"/>
    </source>
</evidence>
<keyword evidence="9" id="KW-1185">Reference proteome</keyword>
<protein>
    <submittedName>
        <fullName evidence="8">Sec-independent translocase protein</fullName>
    </submittedName>
</protein>
<evidence type="ECO:0000256" key="6">
    <source>
        <dbReference type="ARBA" id="ARBA00023010"/>
    </source>
</evidence>
<dbReference type="OrthoDB" id="27754at2157"/>
<evidence type="ECO:0000256" key="4">
    <source>
        <dbReference type="ARBA" id="ARBA00022927"/>
    </source>
</evidence>
<evidence type="ECO:0000313" key="9">
    <source>
        <dbReference type="Proteomes" id="UP000001882"/>
    </source>
</evidence>
<evidence type="ECO:0000256" key="1">
    <source>
        <dbReference type="ARBA" id="ARBA00004167"/>
    </source>
</evidence>
<evidence type="ECO:0000313" key="8">
    <source>
        <dbReference type="EMBL" id="BAI61631.1"/>
    </source>
</evidence>
<dbReference type="EMBL" id="AP011532">
    <property type="protein sequence ID" value="BAI61631.1"/>
    <property type="molecule type" value="Genomic_DNA"/>
</dbReference>
<comment type="subcellular location">
    <subcellularLocation>
        <location evidence="1">Membrane</location>
        <topology evidence="1">Single-pass membrane protein</topology>
    </subcellularLocation>
</comment>
<dbReference type="eggNOG" id="arCOG02694">
    <property type="taxonomic scope" value="Archaea"/>
</dbReference>
<evidence type="ECO:0000256" key="3">
    <source>
        <dbReference type="ARBA" id="ARBA00022692"/>
    </source>
</evidence>
<keyword evidence="6" id="KW-0811">Translocation</keyword>
<dbReference type="AlphaFoldDB" id="D1YYV9"/>
<accession>D1YYV9</accession>
<reference evidence="8 9" key="2">
    <citation type="journal article" date="2008" name="Int. J. Syst. Evol. Microbiol.">
        <title>Methanocella paludicola gen. nov., sp. nov., a methane-producing archaeon, the first isolate of the lineage 'Rice Cluster I', and proposal of the new archaeal order Methanocellales ord. nov.</title>
        <authorList>
            <person name="Sakai S."/>
            <person name="Imachi H."/>
            <person name="Hanada S."/>
            <person name="Ohashi A."/>
            <person name="Harada H."/>
            <person name="Kamagata Y."/>
        </authorList>
    </citation>
    <scope>NUCLEOTIDE SEQUENCE [LARGE SCALE GENOMIC DNA]</scope>
    <source>
        <strain evidence="9">DSM 17711 / JCM 13418 / NBRC 101707 / SANAE</strain>
    </source>
</reference>
<name>D1YYV9_METPS</name>
<keyword evidence="7" id="KW-0472">Membrane</keyword>
<keyword evidence="3" id="KW-0812">Transmembrane</keyword>
<organism evidence="8 9">
    <name type="scientific">Methanocella paludicola (strain DSM 17711 / JCM 13418 / NBRC 101707 / SANAE)</name>
    <dbReference type="NCBI Taxonomy" id="304371"/>
    <lineage>
        <taxon>Archaea</taxon>
        <taxon>Methanobacteriati</taxon>
        <taxon>Methanobacteriota</taxon>
        <taxon>Stenosarchaea group</taxon>
        <taxon>Methanomicrobia</taxon>
        <taxon>Methanocellales</taxon>
        <taxon>Methanocellaceae</taxon>
        <taxon>Methanocella</taxon>
    </lineage>
</organism>
<dbReference type="GeneID" id="8681493"/>
<dbReference type="PANTHER" id="PTHR42982">
    <property type="entry name" value="SEC-INDEPENDENT PROTEIN TRANSLOCASE PROTEIN TATA"/>
    <property type="match status" value="1"/>
</dbReference>
<dbReference type="GO" id="GO:0016020">
    <property type="term" value="C:membrane"/>
    <property type="evidence" value="ECO:0007669"/>
    <property type="project" value="UniProtKB-ARBA"/>
</dbReference>
<keyword evidence="2" id="KW-0813">Transport</keyword>
<dbReference type="RefSeq" id="WP_012900310.1">
    <property type="nucleotide sequence ID" value="NC_013665.1"/>
</dbReference>